<name>A0A0G3ESS7_9BURK</name>
<dbReference type="SUPFAM" id="SSF51735">
    <property type="entry name" value="NAD(P)-binding Rossmann-fold domains"/>
    <property type="match status" value="1"/>
</dbReference>
<dbReference type="PANTHER" id="PTHR45033:SF2">
    <property type="entry name" value="ZINC-TYPE ALCOHOL DEHYDROGENASE-LIKE PROTEIN C1773.06C"/>
    <property type="match status" value="1"/>
</dbReference>
<proteinExistence type="predicted"/>
<dbReference type="STRING" id="445709.ABW99_05545"/>
<dbReference type="Proteomes" id="UP000036700">
    <property type="component" value="Chromosome"/>
</dbReference>
<dbReference type="GO" id="GO:0016491">
    <property type="term" value="F:oxidoreductase activity"/>
    <property type="evidence" value="ECO:0007669"/>
    <property type="project" value="InterPro"/>
</dbReference>
<dbReference type="InterPro" id="IPR013154">
    <property type="entry name" value="ADH-like_N"/>
</dbReference>
<gene>
    <name evidence="2" type="ORF">ABW99_05545</name>
</gene>
<evidence type="ECO:0000313" key="3">
    <source>
        <dbReference type="Proteomes" id="UP000036700"/>
    </source>
</evidence>
<dbReference type="EMBL" id="CP011568">
    <property type="protein sequence ID" value="AKJ67766.1"/>
    <property type="molecule type" value="Genomic_DNA"/>
</dbReference>
<keyword evidence="3" id="KW-1185">Reference proteome</keyword>
<dbReference type="OrthoDB" id="9787435at2"/>
<dbReference type="InterPro" id="IPR052711">
    <property type="entry name" value="Zinc_ADH-like"/>
</dbReference>
<dbReference type="SMART" id="SM00829">
    <property type="entry name" value="PKS_ER"/>
    <property type="match status" value="1"/>
</dbReference>
<accession>A0A0G3ESS7</accession>
<dbReference type="Gene3D" id="3.40.50.720">
    <property type="entry name" value="NAD(P)-binding Rossmann-like Domain"/>
    <property type="match status" value="1"/>
</dbReference>
<dbReference type="InterPro" id="IPR020843">
    <property type="entry name" value="ER"/>
</dbReference>
<evidence type="ECO:0000259" key="1">
    <source>
        <dbReference type="SMART" id="SM00829"/>
    </source>
</evidence>
<reference evidence="3" key="1">
    <citation type="submission" date="2015-06" db="EMBL/GenBank/DDBJ databases">
        <authorList>
            <person name="Lim Y.L."/>
            <person name="Ee R."/>
            <person name="Yong D."/>
            <person name="How K.Y."/>
            <person name="Yin W.F."/>
            <person name="Chan K.G."/>
        </authorList>
    </citation>
    <scope>NUCLEOTIDE SEQUENCE [LARGE SCALE GENOMIC DNA]</scope>
    <source>
        <strain evidence="3">DSM 25325</strain>
    </source>
</reference>
<dbReference type="Gene3D" id="3.90.180.10">
    <property type="entry name" value="Medium-chain alcohol dehydrogenases, catalytic domain"/>
    <property type="match status" value="1"/>
</dbReference>
<dbReference type="InterPro" id="IPR011032">
    <property type="entry name" value="GroES-like_sf"/>
</dbReference>
<dbReference type="PATRIC" id="fig|445709.3.peg.1195"/>
<organism evidence="2 3">
    <name type="scientific">Pandoraea thiooxydans</name>
    <dbReference type="NCBI Taxonomy" id="445709"/>
    <lineage>
        <taxon>Bacteria</taxon>
        <taxon>Pseudomonadati</taxon>
        <taxon>Pseudomonadota</taxon>
        <taxon>Betaproteobacteria</taxon>
        <taxon>Burkholderiales</taxon>
        <taxon>Burkholderiaceae</taxon>
        <taxon>Pandoraea</taxon>
    </lineage>
</organism>
<dbReference type="SUPFAM" id="SSF50129">
    <property type="entry name" value="GroES-like"/>
    <property type="match status" value="1"/>
</dbReference>
<evidence type="ECO:0000313" key="2">
    <source>
        <dbReference type="EMBL" id="AKJ67766.1"/>
    </source>
</evidence>
<dbReference type="RefSeq" id="WP_047213495.1">
    <property type="nucleotide sequence ID" value="NZ_CP011568.3"/>
</dbReference>
<dbReference type="InterPro" id="IPR013149">
    <property type="entry name" value="ADH-like_C"/>
</dbReference>
<sequence length="336" mass="35456">MKSYHASLGAGIAGISVRERQRPAPGPGEVLIRIHACALNARELMILRGYYTLPVKPDVVLLADGAGEIIDVGTGVVRHKVGDRVAGSVFPRWIDGRFSLDVAAQIGGSLDGMLAEFVVANEDAVVRIPDHLSFEQAATLPCAGVTAWNALTGLRPPSPGDTVLTLGSGSVSLFALAFAKMHGARVIATTSSDAKAERLRRLGADAVLNYRADPQWHAAVRELTGGRGVDHVIEVGGGGTLEKSLKSVAIEGQIAIVGWLANQTTTIDVRAIAGSVATMRRVAVGSRAQFEAMNRAISAHLTAPVIDRVFDFADTLSAFRYFEAGNTFGKVVVRLA</sequence>
<dbReference type="InterPro" id="IPR036291">
    <property type="entry name" value="NAD(P)-bd_dom_sf"/>
</dbReference>
<dbReference type="CDD" id="cd08276">
    <property type="entry name" value="MDR7"/>
    <property type="match status" value="1"/>
</dbReference>
<dbReference type="Pfam" id="PF00107">
    <property type="entry name" value="ADH_zinc_N"/>
    <property type="match status" value="1"/>
</dbReference>
<dbReference type="KEGG" id="ptx:ABW99_05545"/>
<dbReference type="Pfam" id="PF08240">
    <property type="entry name" value="ADH_N"/>
    <property type="match status" value="1"/>
</dbReference>
<dbReference type="PANTHER" id="PTHR45033">
    <property type="match status" value="1"/>
</dbReference>
<feature type="domain" description="Enoyl reductase (ER)" evidence="1">
    <location>
        <begin position="10"/>
        <end position="333"/>
    </location>
</feature>
<dbReference type="AlphaFoldDB" id="A0A0G3ESS7"/>
<protein>
    <recommendedName>
        <fullName evidence="1">Enoyl reductase (ER) domain-containing protein</fullName>
    </recommendedName>
</protein>